<feature type="coiled-coil region" evidence="1">
    <location>
        <begin position="578"/>
        <end position="605"/>
    </location>
</feature>
<dbReference type="RefSeq" id="XP_001010736.2">
    <property type="nucleotide sequence ID" value="XM_001010736.3"/>
</dbReference>
<protein>
    <recommendedName>
        <fullName evidence="5">CHY zinc finger protein</fullName>
    </recommendedName>
</protein>
<feature type="coiled-coil region" evidence="1">
    <location>
        <begin position="402"/>
        <end position="436"/>
    </location>
</feature>
<dbReference type="AlphaFoldDB" id="Q22Z30"/>
<dbReference type="GO" id="GO:0008270">
    <property type="term" value="F:zinc ion binding"/>
    <property type="evidence" value="ECO:0007669"/>
    <property type="project" value="InterPro"/>
</dbReference>
<feature type="region of interest" description="Disordered" evidence="2">
    <location>
        <begin position="85"/>
        <end position="107"/>
    </location>
</feature>
<evidence type="ECO:0008006" key="5">
    <source>
        <dbReference type="Google" id="ProtNLM"/>
    </source>
</evidence>
<dbReference type="HOGENOM" id="CLU_400917_0_0_1"/>
<dbReference type="Proteomes" id="UP000009168">
    <property type="component" value="Unassembled WGS sequence"/>
</dbReference>
<feature type="region of interest" description="Disordered" evidence="2">
    <location>
        <begin position="140"/>
        <end position="188"/>
    </location>
</feature>
<name>Q22Z30_TETTS</name>
<proteinExistence type="predicted"/>
<gene>
    <name evidence="3" type="ORF">TTHERM_00115390</name>
</gene>
<feature type="compositionally biased region" description="Polar residues" evidence="2">
    <location>
        <begin position="145"/>
        <end position="188"/>
    </location>
</feature>
<dbReference type="CDD" id="cd19756">
    <property type="entry name" value="Bbox2"/>
    <property type="match status" value="1"/>
</dbReference>
<evidence type="ECO:0000313" key="4">
    <source>
        <dbReference type="Proteomes" id="UP000009168"/>
    </source>
</evidence>
<evidence type="ECO:0000256" key="2">
    <source>
        <dbReference type="SAM" id="MobiDB-lite"/>
    </source>
</evidence>
<dbReference type="GeneID" id="7845691"/>
<dbReference type="SUPFAM" id="SSF161219">
    <property type="entry name" value="CHY zinc finger-like"/>
    <property type="match status" value="1"/>
</dbReference>
<dbReference type="KEGG" id="tet:TTHERM_00115390"/>
<organism evidence="3 4">
    <name type="scientific">Tetrahymena thermophila (strain SB210)</name>
    <dbReference type="NCBI Taxonomy" id="312017"/>
    <lineage>
        <taxon>Eukaryota</taxon>
        <taxon>Sar</taxon>
        <taxon>Alveolata</taxon>
        <taxon>Ciliophora</taxon>
        <taxon>Intramacronucleata</taxon>
        <taxon>Oligohymenophorea</taxon>
        <taxon>Hymenostomatida</taxon>
        <taxon>Tetrahymenina</taxon>
        <taxon>Tetrahymenidae</taxon>
        <taxon>Tetrahymena</taxon>
    </lineage>
</organism>
<accession>Q22Z30</accession>
<dbReference type="InterPro" id="IPR037274">
    <property type="entry name" value="Znf_CHY_sf"/>
</dbReference>
<keyword evidence="1" id="KW-0175">Coiled coil</keyword>
<reference evidence="4" key="1">
    <citation type="journal article" date="2006" name="PLoS Biol.">
        <title>Macronuclear genome sequence of the ciliate Tetrahymena thermophila, a model eukaryote.</title>
        <authorList>
            <person name="Eisen J.A."/>
            <person name="Coyne R.S."/>
            <person name="Wu M."/>
            <person name="Wu D."/>
            <person name="Thiagarajan M."/>
            <person name="Wortman J.R."/>
            <person name="Badger J.H."/>
            <person name="Ren Q."/>
            <person name="Amedeo P."/>
            <person name="Jones K.M."/>
            <person name="Tallon L.J."/>
            <person name="Delcher A.L."/>
            <person name="Salzberg S.L."/>
            <person name="Silva J.C."/>
            <person name="Haas B.J."/>
            <person name="Majoros W.H."/>
            <person name="Farzad M."/>
            <person name="Carlton J.M."/>
            <person name="Smith R.K. Jr."/>
            <person name="Garg J."/>
            <person name="Pearlman R.E."/>
            <person name="Karrer K.M."/>
            <person name="Sun L."/>
            <person name="Manning G."/>
            <person name="Elde N.C."/>
            <person name="Turkewitz A.P."/>
            <person name="Asai D.J."/>
            <person name="Wilkes D.E."/>
            <person name="Wang Y."/>
            <person name="Cai H."/>
            <person name="Collins K."/>
            <person name="Stewart B.A."/>
            <person name="Lee S.R."/>
            <person name="Wilamowska K."/>
            <person name="Weinberg Z."/>
            <person name="Ruzzo W.L."/>
            <person name="Wloga D."/>
            <person name="Gaertig J."/>
            <person name="Frankel J."/>
            <person name="Tsao C.-C."/>
            <person name="Gorovsky M.A."/>
            <person name="Keeling P.J."/>
            <person name="Waller R.F."/>
            <person name="Patron N.J."/>
            <person name="Cherry J.M."/>
            <person name="Stover N.A."/>
            <person name="Krieger C.J."/>
            <person name="del Toro C."/>
            <person name="Ryder H.F."/>
            <person name="Williamson S.C."/>
            <person name="Barbeau R.A."/>
            <person name="Hamilton E.P."/>
            <person name="Orias E."/>
        </authorList>
    </citation>
    <scope>NUCLEOTIDE SEQUENCE [LARGE SCALE GENOMIC DNA]</scope>
    <source>
        <strain evidence="4">SB210</strain>
    </source>
</reference>
<keyword evidence="4" id="KW-1185">Reference proteome</keyword>
<evidence type="ECO:0000313" key="3">
    <source>
        <dbReference type="EMBL" id="EAR90491.2"/>
    </source>
</evidence>
<dbReference type="InParanoid" id="Q22Z30"/>
<dbReference type="OrthoDB" id="296381at2759"/>
<evidence type="ECO:0000256" key="1">
    <source>
        <dbReference type="SAM" id="Coils"/>
    </source>
</evidence>
<dbReference type="EMBL" id="GG662798">
    <property type="protein sequence ID" value="EAR90491.2"/>
    <property type="molecule type" value="Genomic_DNA"/>
</dbReference>
<sequence length="715" mass="83595">MSLSYKKQNEHRDSDVKNIVSQLQQTQDCQDKLNMSFSPNDQHFEIDQNQISSNDKSHYSQLSPISQNLKKQELDDYTNQYLNQFQSPNQRSSPEVIRNTNSSQNSMKRNFLGKQCSSNYISQEISTPTDKLSRQSHIIFEKSPQEASQSKQSDSVLMRSSTKQSQMDRSFSKNSIYQQRPQSSLNSSEFYMSKSLKDKYFSPQKQTKLNASSLIPLSNTEIIGSISCSTILNKSTSLLNRSTNSMNKSTASLNKSTVSNKNNLNQQNIIQQKSMKQSQKLNNFDDILKKSALNRLGLTLKPVCSAHKHQQLKYICVDQKCLDKERVLCEKCISSFDHEFHDLKTIEEFILQLESSYETFLRKFFHFKSIKEELEHPSFLGNINQLINQIKEQICQNLDEIKDKIQNQYQIILQQMDKEEKQQESEEQRRKSKIQDYSEIKYVGGYLQQINNQQIQKDRFQQGQSSSHLKVSADGIEQEIERLEKIDQFMQSIVQKNFFDLTKKEINMSLGLVSRSHYLKIDQLHNTLSTKYNKLENTFNEAVYQYTQKLQLALKEVFNNHTDFKIPLPDQYSPTQIKNDLVNQYQQLELEIKYKKKQLKLAKQNIIQQDQARTQNKLLKRIEPTFPYNTYNNNCYHLTEAGIICNTTPIFECCQQAYQCVQCHYKFCKHQPKITNPSKRYCMKCLSVFKVDFPTDVSINCDDCIKKQQEQNEIS</sequence>